<name>A0AAF0KYA5_9CAUD</name>
<sequence>MKKKRVAVSLPATIGYREDALERRERILASRKQANPVEENLRRLREAEYPVTRTRY</sequence>
<protein>
    <submittedName>
        <fullName evidence="1">Uncharacterized protein</fullName>
    </submittedName>
</protein>
<dbReference type="EMBL" id="OQ829281">
    <property type="protein sequence ID" value="WHS68248.1"/>
    <property type="molecule type" value="Genomic_DNA"/>
</dbReference>
<proteinExistence type="predicted"/>
<organism evidence="1 2">
    <name type="scientific">phage PKM.Lu.22.1</name>
    <dbReference type="NCBI Taxonomy" id="3049197"/>
    <lineage>
        <taxon>Viruses</taxon>
        <taxon>Duplodnaviria</taxon>
        <taxon>Heunggongvirae</taxon>
        <taxon>Uroviricota</taxon>
        <taxon>Caudoviricetes</taxon>
        <taxon>Grimontviridae</taxon>
    </lineage>
</organism>
<keyword evidence="2" id="KW-1185">Reference proteome</keyword>
<reference evidence="1" key="1">
    <citation type="submission" date="2023-04" db="EMBL/GenBank/DDBJ databases">
        <title>Isolation and Characterization of Novel Plasmid-specific Phages Infecting Bacteria Carrying Diverse Conjugative Plasmids.</title>
        <authorList>
            <person name="Parra B."/>
            <person name="Cockx B."/>
            <person name="Lutz V.T."/>
            <person name="Bronsted L."/>
            <person name="Smets B.F."/>
            <person name="Dechesne A."/>
        </authorList>
    </citation>
    <scope>NUCLEOTIDE SEQUENCE</scope>
</reference>
<evidence type="ECO:0000313" key="1">
    <source>
        <dbReference type="EMBL" id="WHS68248.1"/>
    </source>
</evidence>
<evidence type="ECO:0000313" key="2">
    <source>
        <dbReference type="Proteomes" id="UP001223176"/>
    </source>
</evidence>
<accession>A0AAF0KYA5</accession>
<dbReference type="Proteomes" id="UP001223176">
    <property type="component" value="Segment"/>
</dbReference>